<dbReference type="EMBL" id="NVVJ01000073">
    <property type="protein sequence ID" value="PCJ20999.1"/>
    <property type="molecule type" value="Genomic_DNA"/>
</dbReference>
<evidence type="ECO:0000313" key="3">
    <source>
        <dbReference type="Proteomes" id="UP000218327"/>
    </source>
</evidence>
<dbReference type="Proteomes" id="UP000218327">
    <property type="component" value="Unassembled WGS sequence"/>
</dbReference>
<name>A0A2A5AP09_9GAMM</name>
<gene>
    <name evidence="2" type="ORF">COA96_15390</name>
</gene>
<dbReference type="AlphaFoldDB" id="A0A2A5AP09"/>
<sequence length="262" mass="29083">MNSKTQWIRLPMESITLIGSILLLFVSINAYPQTHQQNYDVYTGDYEITPSFVLTITHDEGSLYVQATGQKKFQLNSLAEHEFIYAEREQRIKFNFAESGEVDSITQWIDRFVRNAPKTTVSLLESQENELPELDAAVGETLEFTGKYLETLGGGSGGSGPLGGAIMVAARNELGSIRVWMIVVASSEYVEEIQLRLANDSIRKGFPSSEWVELSEGSQNAVLENGSDVEIVGDQAYCIASNKYPGEQLCVMENAYHISIGY</sequence>
<proteinExistence type="predicted"/>
<accession>A0A2A5AP09</accession>
<reference evidence="3" key="1">
    <citation type="submission" date="2017-08" db="EMBL/GenBank/DDBJ databases">
        <title>A dynamic microbial community with high functional redundancy inhabits the cold, oxic subseafloor aquifer.</title>
        <authorList>
            <person name="Tully B.J."/>
            <person name="Wheat C.G."/>
            <person name="Glazer B.T."/>
            <person name="Huber J.A."/>
        </authorList>
    </citation>
    <scope>NUCLEOTIDE SEQUENCE [LARGE SCALE GENOMIC DNA]</scope>
</reference>
<evidence type="ECO:0000259" key="1">
    <source>
        <dbReference type="Pfam" id="PF11954"/>
    </source>
</evidence>
<protein>
    <recommendedName>
        <fullName evidence="1">Peptidase S12 Pab87-related C-terminal domain-containing protein</fullName>
    </recommendedName>
</protein>
<evidence type="ECO:0000313" key="2">
    <source>
        <dbReference type="EMBL" id="PCJ20999.1"/>
    </source>
</evidence>
<feature type="domain" description="Peptidase S12 Pab87-related C-terminal" evidence="1">
    <location>
        <begin position="32"/>
        <end position="106"/>
    </location>
</feature>
<organism evidence="2 3">
    <name type="scientific">SAR86 cluster bacterium</name>
    <dbReference type="NCBI Taxonomy" id="2030880"/>
    <lineage>
        <taxon>Bacteria</taxon>
        <taxon>Pseudomonadati</taxon>
        <taxon>Pseudomonadota</taxon>
        <taxon>Gammaproteobacteria</taxon>
        <taxon>SAR86 cluster</taxon>
    </lineage>
</organism>
<dbReference type="InterPro" id="IPR021860">
    <property type="entry name" value="Peptidase_S12_Pab87-rel_C"/>
</dbReference>
<comment type="caution">
    <text evidence="2">The sequence shown here is derived from an EMBL/GenBank/DDBJ whole genome shotgun (WGS) entry which is preliminary data.</text>
</comment>
<dbReference type="Pfam" id="PF11954">
    <property type="entry name" value="DUF3471"/>
    <property type="match status" value="1"/>
</dbReference>